<accession>A0ABY1PUU8</accession>
<sequence length="97" mass="10719">MNAQPVENSQPAETVLNESYLETRAKLLEVAAVLDRIDRSASTSGTPLPADGQQARGKLIGAVEILLQDTPNRAEKIQQLFSREYDPAWRQTLGLKE</sequence>
<name>A0ABY1PUU8_9BACT</name>
<evidence type="ECO:0000313" key="1">
    <source>
        <dbReference type="EMBL" id="SMP47148.1"/>
    </source>
</evidence>
<proteinExistence type="predicted"/>
<organism evidence="1 2">
    <name type="scientific">Neorhodopirellula lusitana</name>
    <dbReference type="NCBI Taxonomy" id="445327"/>
    <lineage>
        <taxon>Bacteria</taxon>
        <taxon>Pseudomonadati</taxon>
        <taxon>Planctomycetota</taxon>
        <taxon>Planctomycetia</taxon>
        <taxon>Pirellulales</taxon>
        <taxon>Pirellulaceae</taxon>
        <taxon>Neorhodopirellula</taxon>
    </lineage>
</organism>
<reference evidence="1 2" key="1">
    <citation type="submission" date="2017-05" db="EMBL/GenBank/DDBJ databases">
        <authorList>
            <person name="Varghese N."/>
            <person name="Submissions S."/>
        </authorList>
    </citation>
    <scope>NUCLEOTIDE SEQUENCE [LARGE SCALE GENOMIC DNA]</scope>
    <source>
        <strain evidence="1 2">DSM 25457</strain>
    </source>
</reference>
<gene>
    <name evidence="1" type="ORF">SAMN06265222_102249</name>
</gene>
<dbReference type="RefSeq" id="WP_283431574.1">
    <property type="nucleotide sequence ID" value="NZ_CAWLDM010000001.1"/>
</dbReference>
<protein>
    <submittedName>
        <fullName evidence="1">Uncharacterized protein</fullName>
    </submittedName>
</protein>
<comment type="caution">
    <text evidence="1">The sequence shown here is derived from an EMBL/GenBank/DDBJ whole genome shotgun (WGS) entry which is preliminary data.</text>
</comment>
<keyword evidence="2" id="KW-1185">Reference proteome</keyword>
<evidence type="ECO:0000313" key="2">
    <source>
        <dbReference type="Proteomes" id="UP001158067"/>
    </source>
</evidence>
<dbReference type="Proteomes" id="UP001158067">
    <property type="component" value="Unassembled WGS sequence"/>
</dbReference>
<dbReference type="EMBL" id="FXUG01000002">
    <property type="protein sequence ID" value="SMP47148.1"/>
    <property type="molecule type" value="Genomic_DNA"/>
</dbReference>